<keyword evidence="3 12" id="KW-0812">Transmembrane</keyword>
<dbReference type="InterPro" id="IPR005606">
    <property type="entry name" value="Sec20"/>
</dbReference>
<comment type="similarity">
    <text evidence="9">Belongs to the SEC20 family.</text>
</comment>
<dbReference type="PANTHER" id="PTHR12825">
    <property type="entry name" value="BNIP1-RELATED"/>
    <property type="match status" value="1"/>
</dbReference>
<dbReference type="Pfam" id="PF03908">
    <property type="entry name" value="Sec20"/>
    <property type="match status" value="1"/>
</dbReference>
<feature type="domain" description="Sec20 C-terminal" evidence="13">
    <location>
        <begin position="146"/>
        <end position="235"/>
    </location>
</feature>
<evidence type="ECO:0000256" key="10">
    <source>
        <dbReference type="SAM" id="Coils"/>
    </source>
</evidence>
<protein>
    <recommendedName>
        <fullName evidence="13">Sec20 C-terminal domain-containing protein</fullName>
    </recommendedName>
</protein>
<keyword evidence="6 12" id="KW-1133">Transmembrane helix</keyword>
<dbReference type="STRING" id="1314785.A0A165EHT6"/>
<feature type="coiled-coil region" evidence="10">
    <location>
        <begin position="48"/>
        <end position="82"/>
    </location>
</feature>
<evidence type="ECO:0000256" key="4">
    <source>
        <dbReference type="ARBA" id="ARBA00022824"/>
    </source>
</evidence>
<evidence type="ECO:0000256" key="7">
    <source>
        <dbReference type="ARBA" id="ARBA00023054"/>
    </source>
</evidence>
<evidence type="ECO:0000259" key="13">
    <source>
        <dbReference type="Pfam" id="PF03908"/>
    </source>
</evidence>
<dbReference type="RefSeq" id="XP_040764817.1">
    <property type="nucleotide sequence ID" value="XM_040910705.1"/>
</dbReference>
<keyword evidence="8 12" id="KW-0472">Membrane</keyword>
<proteinExistence type="inferred from homology"/>
<organism evidence="14 15">
    <name type="scientific">Laetiporus sulphureus 93-53</name>
    <dbReference type="NCBI Taxonomy" id="1314785"/>
    <lineage>
        <taxon>Eukaryota</taxon>
        <taxon>Fungi</taxon>
        <taxon>Dikarya</taxon>
        <taxon>Basidiomycota</taxon>
        <taxon>Agaricomycotina</taxon>
        <taxon>Agaricomycetes</taxon>
        <taxon>Polyporales</taxon>
        <taxon>Laetiporus</taxon>
    </lineage>
</organism>
<evidence type="ECO:0000256" key="2">
    <source>
        <dbReference type="ARBA" id="ARBA00022448"/>
    </source>
</evidence>
<evidence type="ECO:0000256" key="9">
    <source>
        <dbReference type="ARBA" id="ARBA00037934"/>
    </source>
</evidence>
<dbReference type="GO" id="GO:0006890">
    <property type="term" value="P:retrograde vesicle-mediated transport, Golgi to endoplasmic reticulum"/>
    <property type="evidence" value="ECO:0007669"/>
    <property type="project" value="InterPro"/>
</dbReference>
<dbReference type="GO" id="GO:0031201">
    <property type="term" value="C:SNARE complex"/>
    <property type="evidence" value="ECO:0007669"/>
    <property type="project" value="TreeGrafter"/>
</dbReference>
<evidence type="ECO:0000256" key="8">
    <source>
        <dbReference type="ARBA" id="ARBA00023136"/>
    </source>
</evidence>
<keyword evidence="15" id="KW-1185">Reference proteome</keyword>
<evidence type="ECO:0000256" key="11">
    <source>
        <dbReference type="SAM" id="MobiDB-lite"/>
    </source>
</evidence>
<dbReference type="GO" id="GO:0005789">
    <property type="term" value="C:endoplasmic reticulum membrane"/>
    <property type="evidence" value="ECO:0007669"/>
    <property type="project" value="UniProtKB-SubCell"/>
</dbReference>
<dbReference type="Proteomes" id="UP000076871">
    <property type="component" value="Unassembled WGS sequence"/>
</dbReference>
<evidence type="ECO:0000256" key="6">
    <source>
        <dbReference type="ARBA" id="ARBA00022989"/>
    </source>
</evidence>
<comment type="subcellular location">
    <subcellularLocation>
        <location evidence="1">Endoplasmic reticulum membrane</location>
        <topology evidence="1">Single-pass type IV membrane protein</topology>
    </subcellularLocation>
</comment>
<gene>
    <name evidence="14" type="ORF">LAESUDRAFT_736621</name>
</gene>
<dbReference type="InParanoid" id="A0A165EHT6"/>
<keyword evidence="2" id="KW-0813">Transport</keyword>
<keyword evidence="5" id="KW-0931">ER-Golgi transport</keyword>
<dbReference type="EMBL" id="KV427621">
    <property type="protein sequence ID" value="KZT07077.1"/>
    <property type="molecule type" value="Genomic_DNA"/>
</dbReference>
<sequence length="361" mass="39996">MAPIPSTLNEETRSLVESLQRRQKDLSDFQINRLRTCTGPPALQQRYAAELREDIDAFAHQIKNLDIAVDDQRTERDRHELRQIVDEFHAALTSLKKDARAALLASKKAIDSNQLSNREELLRSSAVKEKQNLSEKVAEDALMKANNDVTGALQRTITLMQGELERSVLSSQLLESSTAALRSTSSTHDVLDSLLDTSKHLITALEKSDWLDRLLVLAGLFFFLLVVAFILKQRIVDRSIRIAFWWTRFLPSLSSDEGLLRAEEGKGFVNSLITSALTTAPAVAVSSAAFSQFTTMTTTASEELGPTEQATFNPILEEVITSSSQDPVEVTPSAESDDLLERTAERSAMPSNVPSGMHDEL</sequence>
<name>A0A165EHT6_9APHY</name>
<dbReference type="GeneID" id="63827734"/>
<dbReference type="InterPro" id="IPR056173">
    <property type="entry name" value="Sec20_C"/>
</dbReference>
<evidence type="ECO:0000256" key="3">
    <source>
        <dbReference type="ARBA" id="ARBA00022692"/>
    </source>
</evidence>
<evidence type="ECO:0000256" key="1">
    <source>
        <dbReference type="ARBA" id="ARBA00004163"/>
    </source>
</evidence>
<feature type="region of interest" description="Disordered" evidence="11">
    <location>
        <begin position="322"/>
        <end position="361"/>
    </location>
</feature>
<evidence type="ECO:0000313" key="14">
    <source>
        <dbReference type="EMBL" id="KZT07077.1"/>
    </source>
</evidence>
<evidence type="ECO:0000256" key="12">
    <source>
        <dbReference type="SAM" id="Phobius"/>
    </source>
</evidence>
<feature type="transmembrane region" description="Helical" evidence="12">
    <location>
        <begin position="210"/>
        <end position="231"/>
    </location>
</feature>
<accession>A0A165EHT6</accession>
<evidence type="ECO:0000313" key="15">
    <source>
        <dbReference type="Proteomes" id="UP000076871"/>
    </source>
</evidence>
<evidence type="ECO:0000256" key="5">
    <source>
        <dbReference type="ARBA" id="ARBA00022892"/>
    </source>
</evidence>
<reference evidence="14 15" key="1">
    <citation type="journal article" date="2016" name="Mol. Biol. Evol.">
        <title>Comparative Genomics of Early-Diverging Mushroom-Forming Fungi Provides Insights into the Origins of Lignocellulose Decay Capabilities.</title>
        <authorList>
            <person name="Nagy L.G."/>
            <person name="Riley R."/>
            <person name="Tritt A."/>
            <person name="Adam C."/>
            <person name="Daum C."/>
            <person name="Floudas D."/>
            <person name="Sun H."/>
            <person name="Yadav J.S."/>
            <person name="Pangilinan J."/>
            <person name="Larsson K.H."/>
            <person name="Matsuura K."/>
            <person name="Barry K."/>
            <person name="Labutti K."/>
            <person name="Kuo R."/>
            <person name="Ohm R.A."/>
            <person name="Bhattacharya S.S."/>
            <person name="Shirouzu T."/>
            <person name="Yoshinaga Y."/>
            <person name="Martin F.M."/>
            <person name="Grigoriev I.V."/>
            <person name="Hibbett D.S."/>
        </authorList>
    </citation>
    <scope>NUCLEOTIDE SEQUENCE [LARGE SCALE GENOMIC DNA]</scope>
    <source>
        <strain evidence="14 15">93-53</strain>
    </source>
</reference>
<dbReference type="AlphaFoldDB" id="A0A165EHT6"/>
<dbReference type="GO" id="GO:0005484">
    <property type="term" value="F:SNAP receptor activity"/>
    <property type="evidence" value="ECO:0007669"/>
    <property type="project" value="InterPro"/>
</dbReference>
<keyword evidence="7 10" id="KW-0175">Coiled coil</keyword>
<keyword evidence="4" id="KW-0256">Endoplasmic reticulum</keyword>
<dbReference type="PANTHER" id="PTHR12825:SF0">
    <property type="entry name" value="VESICLE TRANSPORT PROTEIN SEC20"/>
    <property type="match status" value="1"/>
</dbReference>
<dbReference type="OrthoDB" id="46868at2759"/>